<dbReference type="PANTHER" id="PTHR12349">
    <property type="entry name" value="ANKYRIN REPEAT AND LEM DOMAIN-CONTAINING PROTEIN 2"/>
    <property type="match status" value="1"/>
</dbReference>
<comment type="domain">
    <text evidence="7">The DHHC domain is required for palmitoyltransferase activity.</text>
</comment>
<accession>A0ABR3I250</accession>
<keyword evidence="4 7" id="KW-0472">Membrane</keyword>
<keyword evidence="11" id="KW-1185">Reference proteome</keyword>
<keyword evidence="2 7" id="KW-0812">Transmembrane</keyword>
<comment type="subcellular location">
    <subcellularLocation>
        <location evidence="1">Membrane</location>
        <topology evidence="1">Multi-pass membrane protein</topology>
    </subcellularLocation>
</comment>
<sequence>MPKCDLKTRYIPATFAWTLLLGTTSLFFYFPAPLYRSVEINGITVRMKWCVTCKFYRPPRCSHCSVCNHCIETFDHHCPWVNNCIGRRNYRFFFFFLISLSIHMLSIFGLSLYYIMNNNKTLTQVEPIVSMVIMGIIALLAIPIFGLTGFHMVLVSRGRTTNEQVTGKFTGGYNPFSKGCWYNCCYTQFGPQYPSLVRPSKYTYKGGKKRREALGGPHSASAISTIATDTQHQVKTYTADNGTAHRAAGAHAHYNKLSPGREEHEGEMEGPGASQSADCEPTPPQRRASAANLFPPPAPHAPRPMHYPRLSPLARNTSHGGTTTSGYRVVMEPLRYDTGSNGGARPSPTMQQRIKALGVPTPLAVNSPVRRSNPGTPTQPRRPDFIGVSRASPQRRFLSEGELLRAEPPPPRTADDIRELAASPQRGNYLWAERAPNPLHSVHAPPHPHPHPPRGGVPVFPPQPSPLSRRRAAPPPAPARPARPLSFVRALEVQDQLEARAAPQDPPDRASVYDCNYEISV</sequence>
<keyword evidence="7" id="KW-0012">Acyltransferase</keyword>
<feature type="compositionally biased region" description="Pro residues" evidence="8">
    <location>
        <begin position="453"/>
        <end position="465"/>
    </location>
</feature>
<proteinExistence type="inferred from homology"/>
<feature type="compositionally biased region" description="Polar residues" evidence="8">
    <location>
        <begin position="314"/>
        <end position="325"/>
    </location>
</feature>
<evidence type="ECO:0000256" key="2">
    <source>
        <dbReference type="ARBA" id="ARBA00022692"/>
    </source>
</evidence>
<evidence type="ECO:0000256" key="1">
    <source>
        <dbReference type="ARBA" id="ARBA00004141"/>
    </source>
</evidence>
<comment type="caution">
    <text evidence="10">The sequence shown here is derived from an EMBL/GenBank/DDBJ whole genome shotgun (WGS) entry which is preliminary data.</text>
</comment>
<feature type="region of interest" description="Disordered" evidence="8">
    <location>
        <begin position="498"/>
        <end position="521"/>
    </location>
</feature>
<dbReference type="EC" id="2.3.1.225" evidence="7"/>
<evidence type="ECO:0000313" key="11">
    <source>
        <dbReference type="Proteomes" id="UP001549920"/>
    </source>
</evidence>
<protein>
    <recommendedName>
        <fullName evidence="7">Palmitoyltransferase</fullName>
        <ecNumber evidence="7">2.3.1.225</ecNumber>
    </recommendedName>
</protein>
<feature type="region of interest" description="Disordered" evidence="8">
    <location>
        <begin position="438"/>
        <end position="484"/>
    </location>
</feature>
<feature type="transmembrane region" description="Helical" evidence="7">
    <location>
        <begin position="128"/>
        <end position="150"/>
    </location>
</feature>
<name>A0ABR3I250_LOXSC</name>
<evidence type="ECO:0000256" key="3">
    <source>
        <dbReference type="ARBA" id="ARBA00022989"/>
    </source>
</evidence>
<keyword evidence="7" id="KW-0808">Transferase</keyword>
<comment type="catalytic activity">
    <reaction evidence="6">
        <text>L-cysteinyl-[protein] + hexadecanoyl-CoA = S-hexadecanoyl-L-cysteinyl-[protein] + CoA</text>
        <dbReference type="Rhea" id="RHEA:36683"/>
        <dbReference type="Rhea" id="RHEA-COMP:10131"/>
        <dbReference type="Rhea" id="RHEA-COMP:11032"/>
        <dbReference type="ChEBI" id="CHEBI:29950"/>
        <dbReference type="ChEBI" id="CHEBI:57287"/>
        <dbReference type="ChEBI" id="CHEBI:57379"/>
        <dbReference type="ChEBI" id="CHEBI:74151"/>
        <dbReference type="EC" id="2.3.1.225"/>
    </reaction>
    <physiologicalReaction direction="left-to-right" evidence="6">
        <dbReference type="Rhea" id="RHEA:36684"/>
    </physiologicalReaction>
</comment>
<evidence type="ECO:0000256" key="4">
    <source>
        <dbReference type="ARBA" id="ARBA00023136"/>
    </source>
</evidence>
<evidence type="ECO:0000256" key="7">
    <source>
        <dbReference type="RuleBase" id="RU079119"/>
    </source>
</evidence>
<feature type="transmembrane region" description="Helical" evidence="7">
    <location>
        <begin position="92"/>
        <end position="116"/>
    </location>
</feature>
<evidence type="ECO:0000259" key="9">
    <source>
        <dbReference type="Pfam" id="PF01529"/>
    </source>
</evidence>
<reference evidence="10 11" key="1">
    <citation type="submission" date="2024-06" db="EMBL/GenBank/DDBJ databases">
        <title>A chromosome-level genome assembly of beet webworm, Loxostege sticticalis.</title>
        <authorList>
            <person name="Zhang Y."/>
        </authorList>
    </citation>
    <scope>NUCLEOTIDE SEQUENCE [LARGE SCALE GENOMIC DNA]</scope>
    <source>
        <strain evidence="10">AQ026</strain>
        <tissue evidence="10">Whole body</tissue>
    </source>
</reference>
<evidence type="ECO:0000313" key="10">
    <source>
        <dbReference type="EMBL" id="KAL0882896.1"/>
    </source>
</evidence>
<evidence type="ECO:0000256" key="8">
    <source>
        <dbReference type="SAM" id="MobiDB-lite"/>
    </source>
</evidence>
<dbReference type="PROSITE" id="PS50216">
    <property type="entry name" value="DHHC"/>
    <property type="match status" value="1"/>
</dbReference>
<feature type="domain" description="Palmitoyltransferase DHHC" evidence="9">
    <location>
        <begin position="46"/>
        <end position="166"/>
    </location>
</feature>
<gene>
    <name evidence="10" type="ORF">ABMA27_016405</name>
</gene>
<evidence type="ECO:0000256" key="5">
    <source>
        <dbReference type="ARBA" id="ARBA00023463"/>
    </source>
</evidence>
<dbReference type="EMBL" id="JBEUOH010000009">
    <property type="protein sequence ID" value="KAL0882896.1"/>
    <property type="molecule type" value="Genomic_DNA"/>
</dbReference>
<feature type="region of interest" description="Disordered" evidence="8">
    <location>
        <begin position="257"/>
        <end position="325"/>
    </location>
</feature>
<dbReference type="InterPro" id="IPR001594">
    <property type="entry name" value="Palmitoyltrfase_DHHC"/>
</dbReference>
<keyword evidence="3 7" id="KW-1133">Transmembrane helix</keyword>
<dbReference type="Proteomes" id="UP001549920">
    <property type="component" value="Unassembled WGS sequence"/>
</dbReference>
<organism evidence="10 11">
    <name type="scientific">Loxostege sticticalis</name>
    <name type="common">Beet webworm moth</name>
    <dbReference type="NCBI Taxonomy" id="481309"/>
    <lineage>
        <taxon>Eukaryota</taxon>
        <taxon>Metazoa</taxon>
        <taxon>Ecdysozoa</taxon>
        <taxon>Arthropoda</taxon>
        <taxon>Hexapoda</taxon>
        <taxon>Insecta</taxon>
        <taxon>Pterygota</taxon>
        <taxon>Neoptera</taxon>
        <taxon>Endopterygota</taxon>
        <taxon>Lepidoptera</taxon>
        <taxon>Glossata</taxon>
        <taxon>Ditrysia</taxon>
        <taxon>Pyraloidea</taxon>
        <taxon>Crambidae</taxon>
        <taxon>Pyraustinae</taxon>
        <taxon>Loxostege</taxon>
    </lineage>
</organism>
<dbReference type="Pfam" id="PF01529">
    <property type="entry name" value="DHHC"/>
    <property type="match status" value="1"/>
</dbReference>
<comment type="similarity">
    <text evidence="5">Belongs to the DHHC palmitoyltransferase family. ERF2/ZDHHC9 subfamily.</text>
</comment>
<evidence type="ECO:0000256" key="6">
    <source>
        <dbReference type="ARBA" id="ARBA00047790"/>
    </source>
</evidence>
<feature type="transmembrane region" description="Helical" evidence="7">
    <location>
        <begin position="12"/>
        <end position="30"/>
    </location>
</feature>
<dbReference type="PANTHER" id="PTHR12349:SF2">
    <property type="entry name" value="PALMITOYLTRANSFERASE ZDHHC8"/>
    <property type="match status" value="1"/>
</dbReference>
<feature type="region of interest" description="Disordered" evidence="8">
    <location>
        <begin position="362"/>
        <end position="416"/>
    </location>
</feature>
<feature type="compositionally biased region" description="Polar residues" evidence="8">
    <location>
        <begin position="369"/>
        <end position="379"/>
    </location>
</feature>